<dbReference type="PANTHER" id="PTHR11528">
    <property type="entry name" value="HEAT SHOCK PROTEIN 90 FAMILY MEMBER"/>
    <property type="match status" value="1"/>
</dbReference>
<feature type="transmembrane region" description="Helical" evidence="5">
    <location>
        <begin position="6"/>
        <end position="25"/>
    </location>
</feature>
<dbReference type="Proteomes" id="UP001154282">
    <property type="component" value="Unassembled WGS sequence"/>
</dbReference>
<organism evidence="6 7">
    <name type="scientific">Linum tenue</name>
    <dbReference type="NCBI Taxonomy" id="586396"/>
    <lineage>
        <taxon>Eukaryota</taxon>
        <taxon>Viridiplantae</taxon>
        <taxon>Streptophyta</taxon>
        <taxon>Embryophyta</taxon>
        <taxon>Tracheophyta</taxon>
        <taxon>Spermatophyta</taxon>
        <taxon>Magnoliopsida</taxon>
        <taxon>eudicotyledons</taxon>
        <taxon>Gunneridae</taxon>
        <taxon>Pentapetalae</taxon>
        <taxon>rosids</taxon>
        <taxon>fabids</taxon>
        <taxon>Malpighiales</taxon>
        <taxon>Linaceae</taxon>
        <taxon>Linum</taxon>
    </lineage>
</organism>
<dbReference type="InterPro" id="IPR036890">
    <property type="entry name" value="HATPase_C_sf"/>
</dbReference>
<keyword evidence="5" id="KW-0812">Transmembrane</keyword>
<keyword evidence="4" id="KW-0143">Chaperone</keyword>
<evidence type="ECO:0000313" key="6">
    <source>
        <dbReference type="EMBL" id="CAI0424530.1"/>
    </source>
</evidence>
<reference evidence="6" key="1">
    <citation type="submission" date="2022-08" db="EMBL/GenBank/DDBJ databases">
        <authorList>
            <person name="Gutierrez-Valencia J."/>
        </authorList>
    </citation>
    <scope>NUCLEOTIDE SEQUENCE</scope>
</reference>
<dbReference type="GO" id="GO:0051082">
    <property type="term" value="F:unfolded protein binding"/>
    <property type="evidence" value="ECO:0007669"/>
    <property type="project" value="InterPro"/>
</dbReference>
<comment type="caution">
    <text evidence="6">The sequence shown here is derived from an EMBL/GenBank/DDBJ whole genome shotgun (WGS) entry which is preliminary data.</text>
</comment>
<dbReference type="InterPro" id="IPR020575">
    <property type="entry name" value="Hsp90_N"/>
</dbReference>
<name>A0AAV0KT82_9ROSI</name>
<gene>
    <name evidence="6" type="ORF">LITE_LOCUS20001</name>
</gene>
<keyword evidence="3" id="KW-0067">ATP-binding</keyword>
<sequence length="148" mass="16570">MFAIILSVRFFYAVVISVILGFICWKFCSKSGIGYDFWNHSGTAKFLKALKDSKDAGSDNNLIGQFGVGFYSAFLVADRVIVSTKSPKSDKQYVWEGEANASSYTIREETEADKLIPRGTRLTLYLKDLLVNLSLCGICCRKLFLIQP</sequence>
<dbReference type="GO" id="GO:0005524">
    <property type="term" value="F:ATP binding"/>
    <property type="evidence" value="ECO:0007669"/>
    <property type="project" value="UniProtKB-KW"/>
</dbReference>
<dbReference type="Gene3D" id="3.30.565.10">
    <property type="entry name" value="Histidine kinase-like ATPase, C-terminal domain"/>
    <property type="match status" value="1"/>
</dbReference>
<evidence type="ECO:0000256" key="2">
    <source>
        <dbReference type="ARBA" id="ARBA00022741"/>
    </source>
</evidence>
<protein>
    <recommendedName>
        <fullName evidence="8">Heat shock protein 90</fullName>
    </recommendedName>
</protein>
<proteinExistence type="inferred from homology"/>
<dbReference type="InterPro" id="IPR001404">
    <property type="entry name" value="Hsp90_fam"/>
</dbReference>
<accession>A0AAV0KT82</accession>
<evidence type="ECO:0008006" key="8">
    <source>
        <dbReference type="Google" id="ProtNLM"/>
    </source>
</evidence>
<dbReference type="GO" id="GO:0140662">
    <property type="term" value="F:ATP-dependent protein folding chaperone"/>
    <property type="evidence" value="ECO:0007669"/>
    <property type="project" value="InterPro"/>
</dbReference>
<evidence type="ECO:0000313" key="7">
    <source>
        <dbReference type="Proteomes" id="UP001154282"/>
    </source>
</evidence>
<evidence type="ECO:0000256" key="5">
    <source>
        <dbReference type="SAM" id="Phobius"/>
    </source>
</evidence>
<evidence type="ECO:0000256" key="3">
    <source>
        <dbReference type="ARBA" id="ARBA00022840"/>
    </source>
</evidence>
<keyword evidence="5" id="KW-1133">Transmembrane helix</keyword>
<keyword evidence="5" id="KW-0472">Membrane</keyword>
<feature type="non-terminal residue" evidence="6">
    <location>
        <position position="148"/>
    </location>
</feature>
<keyword evidence="7" id="KW-1185">Reference proteome</keyword>
<dbReference type="GO" id="GO:0016887">
    <property type="term" value="F:ATP hydrolysis activity"/>
    <property type="evidence" value="ECO:0007669"/>
    <property type="project" value="InterPro"/>
</dbReference>
<dbReference type="PRINTS" id="PR00775">
    <property type="entry name" value="HEATSHOCK90"/>
</dbReference>
<dbReference type="EMBL" id="CAMGYJ010000005">
    <property type="protein sequence ID" value="CAI0424530.1"/>
    <property type="molecule type" value="Genomic_DNA"/>
</dbReference>
<comment type="similarity">
    <text evidence="1">Belongs to the heat shock protein 90 family.</text>
</comment>
<dbReference type="AlphaFoldDB" id="A0AAV0KT82"/>
<dbReference type="SUPFAM" id="SSF55874">
    <property type="entry name" value="ATPase domain of HSP90 chaperone/DNA topoisomerase II/histidine kinase"/>
    <property type="match status" value="1"/>
</dbReference>
<keyword evidence="2" id="KW-0547">Nucleotide-binding</keyword>
<evidence type="ECO:0000256" key="4">
    <source>
        <dbReference type="ARBA" id="ARBA00023186"/>
    </source>
</evidence>
<evidence type="ECO:0000256" key="1">
    <source>
        <dbReference type="ARBA" id="ARBA00008239"/>
    </source>
</evidence>